<evidence type="ECO:0000313" key="2">
    <source>
        <dbReference type="EMBL" id="KIO31138.1"/>
    </source>
</evidence>
<dbReference type="AlphaFoldDB" id="A0A0C3LB87"/>
<feature type="non-terminal residue" evidence="2">
    <location>
        <position position="79"/>
    </location>
</feature>
<dbReference type="Proteomes" id="UP000054248">
    <property type="component" value="Unassembled WGS sequence"/>
</dbReference>
<dbReference type="HOGENOM" id="CLU_2612708_0_0_1"/>
<protein>
    <recommendedName>
        <fullName evidence="1">Protein kinase domain-containing protein</fullName>
    </recommendedName>
</protein>
<dbReference type="PANTHER" id="PTHR46821">
    <property type="entry name" value="OS07G0586332 PROTEIN"/>
    <property type="match status" value="1"/>
</dbReference>
<evidence type="ECO:0000313" key="3">
    <source>
        <dbReference type="Proteomes" id="UP000054248"/>
    </source>
</evidence>
<dbReference type="OrthoDB" id="4062651at2759"/>
<feature type="non-terminal residue" evidence="2">
    <location>
        <position position="1"/>
    </location>
</feature>
<dbReference type="InterPro" id="IPR011009">
    <property type="entry name" value="Kinase-like_dom_sf"/>
</dbReference>
<dbReference type="InterPro" id="IPR000719">
    <property type="entry name" value="Prot_kinase_dom"/>
</dbReference>
<dbReference type="Pfam" id="PF00069">
    <property type="entry name" value="Pkinase"/>
    <property type="match status" value="1"/>
</dbReference>
<dbReference type="GO" id="GO:0005524">
    <property type="term" value="F:ATP binding"/>
    <property type="evidence" value="ECO:0007669"/>
    <property type="project" value="InterPro"/>
</dbReference>
<dbReference type="Gene3D" id="1.10.510.10">
    <property type="entry name" value="Transferase(Phosphotransferase) domain 1"/>
    <property type="match status" value="1"/>
</dbReference>
<reference evidence="3" key="2">
    <citation type="submission" date="2015-01" db="EMBL/GenBank/DDBJ databases">
        <title>Evolutionary Origins and Diversification of the Mycorrhizal Mutualists.</title>
        <authorList>
            <consortium name="DOE Joint Genome Institute"/>
            <consortium name="Mycorrhizal Genomics Consortium"/>
            <person name="Kohler A."/>
            <person name="Kuo A."/>
            <person name="Nagy L.G."/>
            <person name="Floudas D."/>
            <person name="Copeland A."/>
            <person name="Barry K.W."/>
            <person name="Cichocki N."/>
            <person name="Veneault-Fourrey C."/>
            <person name="LaButti K."/>
            <person name="Lindquist E.A."/>
            <person name="Lipzen A."/>
            <person name="Lundell T."/>
            <person name="Morin E."/>
            <person name="Murat C."/>
            <person name="Riley R."/>
            <person name="Ohm R."/>
            <person name="Sun H."/>
            <person name="Tunlid A."/>
            <person name="Henrissat B."/>
            <person name="Grigoriev I.V."/>
            <person name="Hibbett D.S."/>
            <person name="Martin F."/>
        </authorList>
    </citation>
    <scope>NUCLEOTIDE SEQUENCE [LARGE SCALE GENOMIC DNA]</scope>
    <source>
        <strain evidence="3">MUT 4182</strain>
    </source>
</reference>
<dbReference type="PROSITE" id="PS00108">
    <property type="entry name" value="PROTEIN_KINASE_ST"/>
    <property type="match status" value="1"/>
</dbReference>
<dbReference type="InterPro" id="IPR008271">
    <property type="entry name" value="Ser/Thr_kinase_AS"/>
</dbReference>
<keyword evidence="3" id="KW-1185">Reference proteome</keyword>
<dbReference type="EMBL" id="KN822965">
    <property type="protein sequence ID" value="KIO31138.1"/>
    <property type="molecule type" value="Genomic_DNA"/>
</dbReference>
<dbReference type="InterPro" id="IPR044576">
    <property type="entry name" value="At4g25390-like"/>
</dbReference>
<evidence type="ECO:0000259" key="1">
    <source>
        <dbReference type="PROSITE" id="PS50011"/>
    </source>
</evidence>
<dbReference type="GO" id="GO:0004672">
    <property type="term" value="F:protein kinase activity"/>
    <property type="evidence" value="ECO:0007669"/>
    <property type="project" value="InterPro"/>
</dbReference>
<sequence length="79" mass="8777">DIMSGIEYIHTREPPICHGDLKSLNILVDSECCAVLTDFGSARVLKDRTAVGNEDSRISHRLPVESILREDDQVSPQIT</sequence>
<feature type="domain" description="Protein kinase" evidence="1">
    <location>
        <begin position="1"/>
        <end position="79"/>
    </location>
</feature>
<dbReference type="PROSITE" id="PS50011">
    <property type="entry name" value="PROTEIN_KINASE_DOM"/>
    <property type="match status" value="1"/>
</dbReference>
<organism evidence="2 3">
    <name type="scientific">Tulasnella calospora MUT 4182</name>
    <dbReference type="NCBI Taxonomy" id="1051891"/>
    <lineage>
        <taxon>Eukaryota</taxon>
        <taxon>Fungi</taxon>
        <taxon>Dikarya</taxon>
        <taxon>Basidiomycota</taxon>
        <taxon>Agaricomycotina</taxon>
        <taxon>Agaricomycetes</taxon>
        <taxon>Cantharellales</taxon>
        <taxon>Tulasnellaceae</taxon>
        <taxon>Tulasnella</taxon>
    </lineage>
</organism>
<gene>
    <name evidence="2" type="ORF">M407DRAFT_49917</name>
</gene>
<dbReference type="STRING" id="1051891.A0A0C3LB87"/>
<name>A0A0C3LB87_9AGAM</name>
<dbReference type="SUPFAM" id="SSF56112">
    <property type="entry name" value="Protein kinase-like (PK-like)"/>
    <property type="match status" value="1"/>
</dbReference>
<reference evidence="2 3" key="1">
    <citation type="submission" date="2014-04" db="EMBL/GenBank/DDBJ databases">
        <authorList>
            <consortium name="DOE Joint Genome Institute"/>
            <person name="Kuo A."/>
            <person name="Girlanda M."/>
            <person name="Perotto S."/>
            <person name="Kohler A."/>
            <person name="Nagy L.G."/>
            <person name="Floudas D."/>
            <person name="Copeland A."/>
            <person name="Barry K.W."/>
            <person name="Cichocki N."/>
            <person name="Veneault-Fourrey C."/>
            <person name="LaButti K."/>
            <person name="Lindquist E.A."/>
            <person name="Lipzen A."/>
            <person name="Lundell T."/>
            <person name="Morin E."/>
            <person name="Murat C."/>
            <person name="Sun H."/>
            <person name="Tunlid A."/>
            <person name="Henrissat B."/>
            <person name="Grigoriev I.V."/>
            <person name="Hibbett D.S."/>
            <person name="Martin F."/>
            <person name="Nordberg H.P."/>
            <person name="Cantor M.N."/>
            <person name="Hua S.X."/>
        </authorList>
    </citation>
    <scope>NUCLEOTIDE SEQUENCE [LARGE SCALE GENOMIC DNA]</scope>
    <source>
        <strain evidence="2 3">MUT 4182</strain>
    </source>
</reference>
<accession>A0A0C3LB87</accession>
<dbReference type="PANTHER" id="PTHR46821:SF2">
    <property type="entry name" value="OS03G0251700 PROTEIN"/>
    <property type="match status" value="1"/>
</dbReference>
<proteinExistence type="predicted"/>